<evidence type="ECO:0000313" key="3">
    <source>
        <dbReference type="EMBL" id="GAW81994.1"/>
    </source>
</evidence>
<dbReference type="GO" id="GO:0070390">
    <property type="term" value="C:transcription export complex 2"/>
    <property type="evidence" value="ECO:0007669"/>
    <property type="project" value="TreeGrafter"/>
</dbReference>
<dbReference type="Proteomes" id="UP000195521">
    <property type="component" value="Unassembled WGS sequence"/>
</dbReference>
<dbReference type="GeneID" id="39748726"/>
<organism evidence="3 4">
    <name type="scientific">Plasmodium gonderi</name>
    <dbReference type="NCBI Taxonomy" id="77519"/>
    <lineage>
        <taxon>Eukaryota</taxon>
        <taxon>Sar</taxon>
        <taxon>Alveolata</taxon>
        <taxon>Apicomplexa</taxon>
        <taxon>Aconoidasida</taxon>
        <taxon>Haemosporida</taxon>
        <taxon>Plasmodiidae</taxon>
        <taxon>Plasmodium</taxon>
        <taxon>Plasmodium (Plasmodium)</taxon>
    </lineage>
</organism>
<feature type="compositionally biased region" description="Basic and acidic residues" evidence="1">
    <location>
        <begin position="825"/>
        <end position="834"/>
    </location>
</feature>
<dbReference type="Pfam" id="PF03399">
    <property type="entry name" value="SAC3_GANP"/>
    <property type="match status" value="1"/>
</dbReference>
<feature type="region of interest" description="Disordered" evidence="1">
    <location>
        <begin position="130"/>
        <end position="168"/>
    </location>
</feature>
<dbReference type="PANTHER" id="PTHR12436">
    <property type="entry name" value="80 KDA MCM3-ASSOCIATED PROTEIN"/>
    <property type="match status" value="1"/>
</dbReference>
<accession>A0A1Y1JPK5</accession>
<dbReference type="PANTHER" id="PTHR12436:SF3">
    <property type="entry name" value="GERMINAL-CENTER ASSOCIATED NUCLEAR PROTEIN"/>
    <property type="match status" value="1"/>
</dbReference>
<dbReference type="InterPro" id="IPR045107">
    <property type="entry name" value="SAC3/GANP/THP3"/>
</dbReference>
<dbReference type="EMBL" id="BDQF01000012">
    <property type="protein sequence ID" value="GAW81994.1"/>
    <property type="molecule type" value="Genomic_DNA"/>
</dbReference>
<feature type="region of interest" description="Disordered" evidence="1">
    <location>
        <begin position="919"/>
        <end position="943"/>
    </location>
</feature>
<dbReference type="InterPro" id="IPR005062">
    <property type="entry name" value="SAC3/GANP/THP3_conserved"/>
</dbReference>
<name>A0A1Y1JPK5_PLAGO</name>
<keyword evidence="4" id="KW-1185">Reference proteome</keyword>
<dbReference type="RefSeq" id="XP_028544583.1">
    <property type="nucleotide sequence ID" value="XM_028688782.1"/>
</dbReference>
<feature type="region of interest" description="Disordered" evidence="1">
    <location>
        <begin position="312"/>
        <end position="342"/>
    </location>
</feature>
<feature type="region of interest" description="Disordered" evidence="1">
    <location>
        <begin position="1"/>
        <end position="27"/>
    </location>
</feature>
<comment type="caution">
    <text evidence="3">The sequence shown here is derived from an EMBL/GenBank/DDBJ whole genome shotgun (WGS) entry which is preliminary data.</text>
</comment>
<evidence type="ECO:0000259" key="2">
    <source>
        <dbReference type="Pfam" id="PF03399"/>
    </source>
</evidence>
<dbReference type="GO" id="GO:0005737">
    <property type="term" value="C:cytoplasm"/>
    <property type="evidence" value="ECO:0007669"/>
    <property type="project" value="TreeGrafter"/>
</dbReference>
<proteinExistence type="predicted"/>
<feature type="domain" description="SAC3/GANP/THP3 conserved" evidence="2">
    <location>
        <begin position="1025"/>
        <end position="1308"/>
    </location>
</feature>
<feature type="compositionally biased region" description="Acidic residues" evidence="1">
    <location>
        <begin position="802"/>
        <end position="814"/>
    </location>
</feature>
<feature type="compositionally biased region" description="Basic and acidic residues" evidence="1">
    <location>
        <begin position="145"/>
        <end position="161"/>
    </location>
</feature>
<feature type="region of interest" description="Disordered" evidence="1">
    <location>
        <begin position="579"/>
        <end position="604"/>
    </location>
</feature>
<dbReference type="OMA" id="HVFYHYL"/>
<protein>
    <recommendedName>
        <fullName evidence="2">SAC3/GANP/THP3 conserved domain-containing protein</fullName>
    </recommendedName>
</protein>
<evidence type="ECO:0000313" key="4">
    <source>
        <dbReference type="Proteomes" id="UP000195521"/>
    </source>
</evidence>
<evidence type="ECO:0000256" key="1">
    <source>
        <dbReference type="SAM" id="MobiDB-lite"/>
    </source>
</evidence>
<reference evidence="4" key="1">
    <citation type="submission" date="2017-04" db="EMBL/GenBank/DDBJ databases">
        <title>Plasmodium gonderi genome.</title>
        <authorList>
            <person name="Arisue N."/>
            <person name="Honma H."/>
            <person name="Kawai S."/>
            <person name="Tougan T."/>
            <person name="Tanabe K."/>
            <person name="Horii T."/>
        </authorList>
    </citation>
    <scope>NUCLEOTIDE SEQUENCE [LARGE SCALE GENOMIC DNA]</scope>
    <source>
        <strain evidence="4">ATCC 30045</strain>
    </source>
</reference>
<dbReference type="Gene3D" id="1.25.40.990">
    <property type="match status" value="1"/>
</dbReference>
<dbReference type="GO" id="GO:0006406">
    <property type="term" value="P:mRNA export from nucleus"/>
    <property type="evidence" value="ECO:0007669"/>
    <property type="project" value="TreeGrafter"/>
</dbReference>
<gene>
    <name evidence="3" type="ORF">PGO_114480</name>
</gene>
<feature type="region of interest" description="Disordered" evidence="1">
    <location>
        <begin position="767"/>
        <end position="835"/>
    </location>
</feature>
<sequence>MNEANRGGQEERGKNDGTTFGSIGKSGSMYHKNSNEANKHLYNNANYGMYGSSVSGLSGLQNFGGMNNAHNGYPNGFQNLYSSGGYQNMGYQMGSYANYQGNNYLYNKNENYYQNFRSDEDNTNYYHQKDSGRMGGVKGSNNRNSSKEIQIEEEKKEEQNKNIDMSTNPMNNSDNYVELYINKVKEIYYFHVFYHYLKLGYPEKEAAIESKKYIFLTLNRYFLLVKNAILSSPESINQINNCVSSNLSYYQQQTNLQEFLLNQQVNLQSMNLSNLNIGNINIPLTDHEKLGDLSKINSGSLEGTEGINDSHRFNGISGGNNETHTNDSRDMKSGGNSSNVHNFKADKINNMIDSIEEMKKLNKNKKERKTFSDLTPAEQSMEFQNNLVSRNKNMNNENFDEYNIGEEGMDVSNGLYNSHKKNNDYSYNENEETKKKISFTLNKSRNKIFQTYNRIGNDPNRRMTNDEIREVNELVDEHKTKERKMHINMLGSNMGVQDTNSIMSKSFANMMAYDKRGNNNNNTSGGLSNDMHERNEMNERNQMKQSSGLYTSVTRENNTNRNFNYDPTNTHEYAVGKEVEEAEEREQGEEIKRGRGGGGVNSNEYHQYNKKTMKMNDYNVENRNGEIHNSESITNNKYIKNGMSNFNNMDNMINNSKDNSNQYNKDYNNINCGLYNNETELNAFSNGLYNKWNYKANMNRGNRMMNGGANTTEQFMQSSKHKYGNKLPNEEENTHKSYIDGNMEEEEEQQEHEENEHGNENRFYKNVRDAGHGMHRNNRKEMSSSRYKMYKSGNKGGRKGNDDDDRDYTDDNDDNTNKTRTNITRSKELQKEDNNELSETCDSLRTYINNLQEQFKHECKNKEFSKVFNEFLNKLITWNRKRFMNSMFWASNTMPTKEDILALDVFFFQRRRWRKRFSADGDQENNMQHNTHSSEKKKKLSAEEIEKRDKRLEKYYDTGKGKKNEQTYNSYYINYNGGSERGPDDFNSLEKLLDKYNYSSCYKNKNFVGLCKSIQKFFFRLTSLPERKNVRSFSVLKCTYAYILHKYNIDRNYKYINEQFRSMRQDMNIQNIFHDDVINIYETNIRICIVNNDLFQFLQCINKLFELYRRLNINKSKIEFLCYKLIYLTLQNMHQEFLVEYVTLSDEEKNHENIQLCYYLNECIKNKMYLVNINMVSPLDDEVNHEYIYYRIYVNDHILSYLPNLIELNENADLNVNLDSLTEFVKQHSEVKTEENAEFLNECEKRDPIKMPYLTNYLIVLFLPKYRLLALINICMTSIKVSISTLTKLLNFENDEHCLSFLEEVNTILKNNEVISKPSLDNLMKSPLLKNKYINHIR</sequence>
<dbReference type="OrthoDB" id="199574at2759"/>